<evidence type="ECO:0000256" key="6">
    <source>
        <dbReference type="ARBA" id="ARBA00022679"/>
    </source>
</evidence>
<dbReference type="InterPro" id="IPR001264">
    <property type="entry name" value="Glyco_trans_51"/>
</dbReference>
<comment type="catalytic activity">
    <reaction evidence="13">
        <text>[GlcNAc-(1-&gt;4)-Mur2Ac(oyl-L-Ala-gamma-D-Glu-L-Lys-D-Ala-D-Ala)](n)-di-trans,octa-cis-undecaprenyl diphosphate + beta-D-GlcNAc-(1-&gt;4)-Mur2Ac(oyl-L-Ala-gamma-D-Glu-L-Lys-D-Ala-D-Ala)-di-trans,octa-cis-undecaprenyl diphosphate = [GlcNAc-(1-&gt;4)-Mur2Ac(oyl-L-Ala-gamma-D-Glu-L-Lys-D-Ala-D-Ala)](n+1)-di-trans,octa-cis-undecaprenyl diphosphate + di-trans,octa-cis-undecaprenyl diphosphate + H(+)</text>
        <dbReference type="Rhea" id="RHEA:23708"/>
        <dbReference type="Rhea" id="RHEA-COMP:9602"/>
        <dbReference type="Rhea" id="RHEA-COMP:9603"/>
        <dbReference type="ChEBI" id="CHEBI:15378"/>
        <dbReference type="ChEBI" id="CHEBI:58405"/>
        <dbReference type="ChEBI" id="CHEBI:60033"/>
        <dbReference type="ChEBI" id="CHEBI:78435"/>
        <dbReference type="EC" id="2.4.99.28"/>
    </reaction>
</comment>
<dbReference type="Gene3D" id="1.10.3810.10">
    <property type="entry name" value="Biosynthetic peptidoglycan transglycosylase-like"/>
    <property type="match status" value="1"/>
</dbReference>
<dbReference type="GO" id="GO:0008360">
    <property type="term" value="P:regulation of cell shape"/>
    <property type="evidence" value="ECO:0007669"/>
    <property type="project" value="UniProtKB-KW"/>
</dbReference>
<keyword evidence="8" id="KW-0133">Cell shape</keyword>
<dbReference type="SUPFAM" id="SSF56601">
    <property type="entry name" value="beta-lactamase/transpeptidase-like"/>
    <property type="match status" value="1"/>
</dbReference>
<dbReference type="EMBL" id="VOHM01000025">
    <property type="protein sequence ID" value="TWT22907.1"/>
    <property type="molecule type" value="Genomic_DNA"/>
</dbReference>
<dbReference type="AlphaFoldDB" id="A0A5C5UAF3"/>
<dbReference type="GO" id="GO:0006508">
    <property type="term" value="P:proteolysis"/>
    <property type="evidence" value="ECO:0007669"/>
    <property type="project" value="UniProtKB-KW"/>
</dbReference>
<evidence type="ECO:0000256" key="2">
    <source>
        <dbReference type="ARBA" id="ARBA00007739"/>
    </source>
</evidence>
<protein>
    <submittedName>
        <fullName evidence="16">Penicillin-binding protein</fullName>
    </submittedName>
</protein>
<dbReference type="OrthoDB" id="9766909at2"/>
<dbReference type="Pfam" id="PF00905">
    <property type="entry name" value="Transpeptidase"/>
    <property type="match status" value="1"/>
</dbReference>
<dbReference type="GO" id="GO:0008955">
    <property type="term" value="F:peptidoglycan glycosyltransferase activity"/>
    <property type="evidence" value="ECO:0007669"/>
    <property type="project" value="UniProtKB-EC"/>
</dbReference>
<dbReference type="InterPro" id="IPR001460">
    <property type="entry name" value="PCN-bd_Tpept"/>
</dbReference>
<dbReference type="SUPFAM" id="SSF53955">
    <property type="entry name" value="Lysozyme-like"/>
    <property type="match status" value="1"/>
</dbReference>
<comment type="caution">
    <text evidence="16">The sequence shown here is derived from an EMBL/GenBank/DDBJ whole genome shotgun (WGS) entry which is preliminary data.</text>
</comment>
<evidence type="ECO:0000313" key="17">
    <source>
        <dbReference type="Proteomes" id="UP000320791"/>
    </source>
</evidence>
<evidence type="ECO:0000256" key="8">
    <source>
        <dbReference type="ARBA" id="ARBA00022960"/>
    </source>
</evidence>
<evidence type="ECO:0000256" key="11">
    <source>
        <dbReference type="ARBA" id="ARBA00023316"/>
    </source>
</evidence>
<keyword evidence="17" id="KW-1185">Reference proteome</keyword>
<organism evidence="16 17">
    <name type="scientific">Corynebacterium canis</name>
    <dbReference type="NCBI Taxonomy" id="679663"/>
    <lineage>
        <taxon>Bacteria</taxon>
        <taxon>Bacillati</taxon>
        <taxon>Actinomycetota</taxon>
        <taxon>Actinomycetes</taxon>
        <taxon>Mycobacteriales</taxon>
        <taxon>Corynebacteriaceae</taxon>
        <taxon>Corynebacterium</taxon>
    </lineage>
</organism>
<reference evidence="16 17" key="1">
    <citation type="submission" date="2019-08" db="EMBL/GenBank/DDBJ databases">
        <authorList>
            <person name="Lei W."/>
        </authorList>
    </citation>
    <scope>NUCLEOTIDE SEQUENCE [LARGE SCALE GENOMIC DNA]</scope>
    <source>
        <strain evidence="16 17">CCUG 58627</strain>
    </source>
</reference>
<keyword evidence="10" id="KW-0511">Multifunctional enzyme</keyword>
<dbReference type="InterPro" id="IPR036950">
    <property type="entry name" value="PBP_transglycosylase"/>
</dbReference>
<comment type="similarity">
    <text evidence="2">In the N-terminal section; belongs to the glycosyltransferase 51 family.</text>
</comment>
<keyword evidence="3" id="KW-0121">Carboxypeptidase</keyword>
<name>A0A5C5UAF3_9CORY</name>
<dbReference type="GO" id="GO:0071555">
    <property type="term" value="P:cell wall organization"/>
    <property type="evidence" value="ECO:0007669"/>
    <property type="project" value="UniProtKB-KW"/>
</dbReference>
<accession>A0A5C5UAF3</accession>
<keyword evidence="7" id="KW-0378">Hydrolase</keyword>
<dbReference type="InterPro" id="IPR050396">
    <property type="entry name" value="Glycosyltr_51/Transpeptidase"/>
</dbReference>
<sequence>MVAYVTAQVPKPDELVNKQISYIYAADGSTELARVVPPEGNRQQVKFDDIPKHLRDAVLAAEDREFYSNAGFSISGFGRAVLGQLTGNDSAGGGSTITQQYVKNAVVGNDRTMTRKFKELVYSSKMANEWSKDEVLEAYLNTIYFGRNSYGVSAAAQAYYGKPLGEITVSEAAFLAGAIQRPSQLDPWMNRPDAEERWNYVLDGMVQTGAITQQERNEQTFPEVIDPAQNSAYTEAAGPNGLIKNQVISELATLGISETDVQTRGLRVITTIDPVAQEGAVDAVHSVMQGEPDKLRVAVVAIEPGNGAIRAYYGGEDATGWDYANAALQTGSTFKVFGLAAALQQGIPLSKLYSSAPVQTGNITVTNVEGVGCGTCAIQEALKRSHNTSFIRLQQDLENGPQDVADMAHALGVAKSLPGIPETLSENGESPYEGIILGQYQSRPTDMAEGLATLANEGVWHKEHFVQKVETAGGEVLYEHSDDDGERRVSANVANNVMAAMLPIAAYSNGNTLAGGRQSAAKTGTTQLGDTGQNKDAWMIGATPQLATAVWVGTEDNAPLTNAWGASIYGSGLPSQIWKATMDTALSGKDFETFNSPSGDLGYSPNPQIVGPTQNQNNAPATTMNTVPQTSEELVPAPELPALPEVPEAPEPVEIAPGIRVPNIFGPQQ</sequence>
<evidence type="ECO:0000256" key="12">
    <source>
        <dbReference type="ARBA" id="ARBA00034000"/>
    </source>
</evidence>
<evidence type="ECO:0000256" key="9">
    <source>
        <dbReference type="ARBA" id="ARBA00022984"/>
    </source>
</evidence>
<evidence type="ECO:0000256" key="3">
    <source>
        <dbReference type="ARBA" id="ARBA00022645"/>
    </source>
</evidence>
<evidence type="ECO:0000259" key="15">
    <source>
        <dbReference type="Pfam" id="PF00912"/>
    </source>
</evidence>
<dbReference type="Proteomes" id="UP000320791">
    <property type="component" value="Unassembled WGS sequence"/>
</dbReference>
<evidence type="ECO:0000256" key="5">
    <source>
        <dbReference type="ARBA" id="ARBA00022676"/>
    </source>
</evidence>
<evidence type="ECO:0000313" key="16">
    <source>
        <dbReference type="EMBL" id="TWT22907.1"/>
    </source>
</evidence>
<proteinExistence type="inferred from homology"/>
<evidence type="ECO:0000256" key="1">
    <source>
        <dbReference type="ARBA" id="ARBA00007090"/>
    </source>
</evidence>
<dbReference type="GO" id="GO:0008658">
    <property type="term" value="F:penicillin binding"/>
    <property type="evidence" value="ECO:0007669"/>
    <property type="project" value="InterPro"/>
</dbReference>
<evidence type="ECO:0000259" key="14">
    <source>
        <dbReference type="Pfam" id="PF00905"/>
    </source>
</evidence>
<comment type="catalytic activity">
    <reaction evidence="12">
        <text>Preferential cleavage: (Ac)2-L-Lys-D-Ala-|-D-Ala. Also transpeptidation of peptidyl-alanyl moieties that are N-acyl substituents of D-alanine.</text>
        <dbReference type="EC" id="3.4.16.4"/>
    </reaction>
</comment>
<evidence type="ECO:0000256" key="4">
    <source>
        <dbReference type="ARBA" id="ARBA00022670"/>
    </source>
</evidence>
<evidence type="ECO:0000256" key="13">
    <source>
        <dbReference type="ARBA" id="ARBA00049902"/>
    </source>
</evidence>
<keyword evidence="9" id="KW-0573">Peptidoglycan synthesis</keyword>
<keyword evidence="5" id="KW-0328">Glycosyltransferase</keyword>
<feature type="domain" description="Glycosyl transferase family 51" evidence="15">
    <location>
        <begin position="38"/>
        <end position="205"/>
    </location>
</feature>
<keyword evidence="11" id="KW-0961">Cell wall biogenesis/degradation</keyword>
<dbReference type="GO" id="GO:0009002">
    <property type="term" value="F:serine-type D-Ala-D-Ala carboxypeptidase activity"/>
    <property type="evidence" value="ECO:0007669"/>
    <property type="project" value="UniProtKB-EC"/>
</dbReference>
<feature type="domain" description="Penicillin-binding protein transpeptidase" evidence="14">
    <location>
        <begin position="298"/>
        <end position="552"/>
    </location>
</feature>
<dbReference type="Gene3D" id="3.40.710.10">
    <property type="entry name" value="DD-peptidase/beta-lactamase superfamily"/>
    <property type="match status" value="1"/>
</dbReference>
<dbReference type="GO" id="GO:0030288">
    <property type="term" value="C:outer membrane-bounded periplasmic space"/>
    <property type="evidence" value="ECO:0007669"/>
    <property type="project" value="TreeGrafter"/>
</dbReference>
<dbReference type="GO" id="GO:0009252">
    <property type="term" value="P:peptidoglycan biosynthetic process"/>
    <property type="evidence" value="ECO:0007669"/>
    <property type="project" value="UniProtKB-KW"/>
</dbReference>
<keyword evidence="6" id="KW-0808">Transferase</keyword>
<evidence type="ECO:0000256" key="7">
    <source>
        <dbReference type="ARBA" id="ARBA00022801"/>
    </source>
</evidence>
<comment type="similarity">
    <text evidence="1">In the C-terminal section; belongs to the transpeptidase family.</text>
</comment>
<keyword evidence="4" id="KW-0645">Protease</keyword>
<dbReference type="PANTHER" id="PTHR32282:SF34">
    <property type="entry name" value="PENICILLIN-BINDING PROTEIN 1A"/>
    <property type="match status" value="1"/>
</dbReference>
<dbReference type="PANTHER" id="PTHR32282">
    <property type="entry name" value="BINDING PROTEIN TRANSPEPTIDASE, PUTATIVE-RELATED"/>
    <property type="match status" value="1"/>
</dbReference>
<dbReference type="InterPro" id="IPR023346">
    <property type="entry name" value="Lysozyme-like_dom_sf"/>
</dbReference>
<dbReference type="FunFam" id="1.10.3810.10:FF:000001">
    <property type="entry name" value="Penicillin-binding protein 1A"/>
    <property type="match status" value="1"/>
</dbReference>
<dbReference type="InterPro" id="IPR012338">
    <property type="entry name" value="Beta-lactam/transpept-like"/>
</dbReference>
<gene>
    <name evidence="16" type="ORF">FRX94_10365</name>
</gene>
<dbReference type="Pfam" id="PF00912">
    <property type="entry name" value="Transgly"/>
    <property type="match status" value="1"/>
</dbReference>
<evidence type="ECO:0000256" key="10">
    <source>
        <dbReference type="ARBA" id="ARBA00023268"/>
    </source>
</evidence>